<keyword evidence="3" id="KW-0028">Amino-acid biosynthesis</keyword>
<dbReference type="GO" id="GO:0004764">
    <property type="term" value="F:shikimate 3-dehydrogenase (NADP+) activity"/>
    <property type="evidence" value="ECO:0007669"/>
    <property type="project" value="InterPro"/>
</dbReference>
<dbReference type="Gene3D" id="3.40.50.10860">
    <property type="entry name" value="Leucine Dehydrogenase, chain A, domain 1"/>
    <property type="match status" value="1"/>
</dbReference>
<comment type="pathway">
    <text evidence="1">Metabolic intermediate biosynthesis; chorismate biosynthesis; chorismate from D-erythrose 4-phosphate and phosphoenolpyruvate: step 4/7.</text>
</comment>
<evidence type="ECO:0000256" key="3">
    <source>
        <dbReference type="ARBA" id="ARBA00023141"/>
    </source>
</evidence>
<dbReference type="InterPro" id="IPR046346">
    <property type="entry name" value="Aminoacid_DH-like_N_sf"/>
</dbReference>
<dbReference type="InterPro" id="IPR013708">
    <property type="entry name" value="Shikimate_DH-bd_N"/>
</dbReference>
<dbReference type="GO" id="GO:0019632">
    <property type="term" value="P:shikimate metabolic process"/>
    <property type="evidence" value="ECO:0007669"/>
    <property type="project" value="TreeGrafter"/>
</dbReference>
<sequence>MKKFGLIGYPLGHSFSKNFFNEKFHSENIDAEYVNFEIPSIEEFNKIIKANPTLCGLNVTIPYKEQVIGYLDELDKDAAAIGAVNVIKIERNKSKVRLIGYNSDVMGFTQSIESLLEPHHKKALILGTGGASKAINYGLHKLGLETKFVSRAKRNENTITYDDITPEVMKEYKVIVNCTPTGMYPKADECPNIPYDCLTPEHLLYDLLYNPDTTLFMKNGSDKGAIVKNGLEMLLLQAFGAWEIWNK</sequence>
<name>A0A948TDG5_9BACT</name>
<dbReference type="PANTHER" id="PTHR21089">
    <property type="entry name" value="SHIKIMATE DEHYDROGENASE"/>
    <property type="match status" value="1"/>
</dbReference>
<dbReference type="PANTHER" id="PTHR21089:SF1">
    <property type="entry name" value="BIFUNCTIONAL 3-DEHYDROQUINATE DEHYDRATASE_SHIKIMATE DEHYDROGENASE, CHLOROPLASTIC"/>
    <property type="match status" value="1"/>
</dbReference>
<evidence type="ECO:0000259" key="4">
    <source>
        <dbReference type="Pfam" id="PF08501"/>
    </source>
</evidence>
<dbReference type="InterPro" id="IPR036291">
    <property type="entry name" value="NAD(P)-bd_dom_sf"/>
</dbReference>
<dbReference type="SUPFAM" id="SSF51735">
    <property type="entry name" value="NAD(P)-binding Rossmann-fold domains"/>
    <property type="match status" value="1"/>
</dbReference>
<dbReference type="GO" id="GO:0009073">
    <property type="term" value="P:aromatic amino acid family biosynthetic process"/>
    <property type="evidence" value="ECO:0007669"/>
    <property type="project" value="UniProtKB-KW"/>
</dbReference>
<dbReference type="Proteomes" id="UP000783796">
    <property type="component" value="Unassembled WGS sequence"/>
</dbReference>
<proteinExistence type="predicted"/>
<feature type="domain" description="Shikimate dehydrogenase substrate binding N-terminal" evidence="4">
    <location>
        <begin position="6"/>
        <end position="87"/>
    </location>
</feature>
<reference evidence="5" key="1">
    <citation type="journal article" date="2021" name="PeerJ">
        <title>Extensive microbial diversity within the chicken gut microbiome revealed by metagenomics and culture.</title>
        <authorList>
            <person name="Gilroy R."/>
            <person name="Ravi A."/>
            <person name="Getino M."/>
            <person name="Pursley I."/>
            <person name="Horton D.L."/>
            <person name="Alikhan N.F."/>
            <person name="Baker D."/>
            <person name="Gharbi K."/>
            <person name="Hall N."/>
            <person name="Watson M."/>
            <person name="Adriaenssens E.M."/>
            <person name="Foster-Nyarko E."/>
            <person name="Jarju S."/>
            <person name="Secka A."/>
            <person name="Antonio M."/>
            <person name="Oren A."/>
            <person name="Chaudhuri R.R."/>
            <person name="La Ragione R."/>
            <person name="Hildebrand F."/>
            <person name="Pallen M.J."/>
        </authorList>
    </citation>
    <scope>NUCLEOTIDE SEQUENCE</scope>
    <source>
        <strain evidence="5">G4-2901</strain>
    </source>
</reference>
<reference evidence="5" key="2">
    <citation type="submission" date="2021-04" db="EMBL/GenBank/DDBJ databases">
        <authorList>
            <person name="Gilroy R."/>
        </authorList>
    </citation>
    <scope>NUCLEOTIDE SEQUENCE</scope>
    <source>
        <strain evidence="5">G4-2901</strain>
    </source>
</reference>
<organism evidence="5 6">
    <name type="scientific">Candidatus Phocaeicola faecigallinarum</name>
    <dbReference type="NCBI Taxonomy" id="2838732"/>
    <lineage>
        <taxon>Bacteria</taxon>
        <taxon>Pseudomonadati</taxon>
        <taxon>Bacteroidota</taxon>
        <taxon>Bacteroidia</taxon>
        <taxon>Bacteroidales</taxon>
        <taxon>Bacteroidaceae</taxon>
        <taxon>Phocaeicola</taxon>
    </lineage>
</organism>
<gene>
    <name evidence="5" type="ORF">H9777_11530</name>
</gene>
<dbReference type="EMBL" id="JAHLFW010000095">
    <property type="protein sequence ID" value="MBU3838914.1"/>
    <property type="molecule type" value="Genomic_DNA"/>
</dbReference>
<comment type="caution">
    <text evidence="5">The sequence shown here is derived from an EMBL/GenBank/DDBJ whole genome shotgun (WGS) entry which is preliminary data.</text>
</comment>
<dbReference type="AlphaFoldDB" id="A0A948TDG5"/>
<keyword evidence="2" id="KW-0560">Oxidoreductase</keyword>
<dbReference type="Gene3D" id="3.40.50.720">
    <property type="entry name" value="NAD(P)-binding Rossmann-like Domain"/>
    <property type="match status" value="1"/>
</dbReference>
<evidence type="ECO:0000313" key="6">
    <source>
        <dbReference type="Proteomes" id="UP000783796"/>
    </source>
</evidence>
<dbReference type="InterPro" id="IPR022893">
    <property type="entry name" value="Shikimate_DH_fam"/>
</dbReference>
<evidence type="ECO:0000256" key="2">
    <source>
        <dbReference type="ARBA" id="ARBA00023002"/>
    </source>
</evidence>
<evidence type="ECO:0000313" key="5">
    <source>
        <dbReference type="EMBL" id="MBU3838914.1"/>
    </source>
</evidence>
<dbReference type="SUPFAM" id="SSF53223">
    <property type="entry name" value="Aminoacid dehydrogenase-like, N-terminal domain"/>
    <property type="match status" value="1"/>
</dbReference>
<dbReference type="CDD" id="cd01065">
    <property type="entry name" value="NAD_bind_Shikimate_DH"/>
    <property type="match status" value="1"/>
</dbReference>
<dbReference type="GO" id="GO:0050661">
    <property type="term" value="F:NADP binding"/>
    <property type="evidence" value="ECO:0007669"/>
    <property type="project" value="TreeGrafter"/>
</dbReference>
<accession>A0A948TDG5</accession>
<keyword evidence="3" id="KW-0057">Aromatic amino acid biosynthesis</keyword>
<dbReference type="FunFam" id="3.40.50.720:FF:000427">
    <property type="entry name" value="Shikimate dehydrogenase"/>
    <property type="match status" value="1"/>
</dbReference>
<protein>
    <submittedName>
        <fullName evidence="5">Shikimate dehydrogenase</fullName>
    </submittedName>
</protein>
<dbReference type="Pfam" id="PF08501">
    <property type="entry name" value="Shikimate_dh_N"/>
    <property type="match status" value="1"/>
</dbReference>
<dbReference type="GO" id="GO:0009423">
    <property type="term" value="P:chorismate biosynthetic process"/>
    <property type="evidence" value="ECO:0007669"/>
    <property type="project" value="TreeGrafter"/>
</dbReference>
<evidence type="ECO:0000256" key="1">
    <source>
        <dbReference type="ARBA" id="ARBA00004871"/>
    </source>
</evidence>
<dbReference type="GO" id="GO:0005829">
    <property type="term" value="C:cytosol"/>
    <property type="evidence" value="ECO:0007669"/>
    <property type="project" value="TreeGrafter"/>
</dbReference>